<dbReference type="InterPro" id="IPR010982">
    <property type="entry name" value="Lambda_DNA-bd_dom_sf"/>
</dbReference>
<keyword evidence="3" id="KW-1185">Reference proteome</keyword>
<evidence type="ECO:0000313" key="2">
    <source>
        <dbReference type="EMBL" id="MBB5841030.1"/>
    </source>
</evidence>
<protein>
    <recommendedName>
        <fullName evidence="1">DUF5753 domain-containing protein</fullName>
    </recommendedName>
</protein>
<accession>A0A7W9JFU5</accession>
<sequence length="298" mass="33399">MGRVLVTEEQGAPGGPTALRIMLGAHLRRMREEAGISRGDAGWAIRGSESKISRLELGKVGFKPRDVDDLLTLYRMDDAGERERLLDLAQQANNPGWWQRYDDLTPNWFHAYLGLEVAADMIRTFESQFVPGLLQTAGYARAVMQLGHSEAPLPQAEVERLVTLRVERQAVLTSKLRPLRLWAVLDESVLRRGVGVPGVLREQLEHLLEVSRRPNVTLQVIPFDKGLYAATGGAFSILRFAETDLPDVVYIEHLTSAVYLDKREDLDKYVITMDALSIAAGTPRETEELLKEIIKTTE</sequence>
<organism evidence="2 3">
    <name type="scientific">Kribbella italica</name>
    <dbReference type="NCBI Taxonomy" id="1540520"/>
    <lineage>
        <taxon>Bacteria</taxon>
        <taxon>Bacillati</taxon>
        <taxon>Actinomycetota</taxon>
        <taxon>Actinomycetes</taxon>
        <taxon>Propionibacteriales</taxon>
        <taxon>Kribbellaceae</taxon>
        <taxon>Kribbella</taxon>
    </lineage>
</organism>
<comment type="caution">
    <text evidence="2">The sequence shown here is derived from an EMBL/GenBank/DDBJ whole genome shotgun (WGS) entry which is preliminary data.</text>
</comment>
<dbReference type="RefSeq" id="WP_238356260.1">
    <property type="nucleotide sequence ID" value="NZ_JACHMY010000001.1"/>
</dbReference>
<evidence type="ECO:0000259" key="1">
    <source>
        <dbReference type="Pfam" id="PF19054"/>
    </source>
</evidence>
<dbReference type="Pfam" id="PF13560">
    <property type="entry name" value="HTH_31"/>
    <property type="match status" value="1"/>
</dbReference>
<dbReference type="AlphaFoldDB" id="A0A7W9JFU5"/>
<proteinExistence type="predicted"/>
<gene>
    <name evidence="2" type="ORF">HDA39_007764</name>
</gene>
<dbReference type="Proteomes" id="UP000549971">
    <property type="component" value="Unassembled WGS sequence"/>
</dbReference>
<reference evidence="2 3" key="1">
    <citation type="submission" date="2020-08" db="EMBL/GenBank/DDBJ databases">
        <title>Sequencing the genomes of 1000 actinobacteria strains.</title>
        <authorList>
            <person name="Klenk H.-P."/>
        </authorList>
    </citation>
    <scope>NUCLEOTIDE SEQUENCE [LARGE SCALE GENOMIC DNA]</scope>
    <source>
        <strain evidence="2 3">DSM 28967</strain>
    </source>
</reference>
<evidence type="ECO:0000313" key="3">
    <source>
        <dbReference type="Proteomes" id="UP000549971"/>
    </source>
</evidence>
<dbReference type="InterPro" id="IPR043917">
    <property type="entry name" value="DUF5753"/>
</dbReference>
<name>A0A7W9JFU5_9ACTN</name>
<feature type="domain" description="DUF5753" evidence="1">
    <location>
        <begin position="110"/>
        <end position="292"/>
    </location>
</feature>
<dbReference type="EMBL" id="JACHMY010000001">
    <property type="protein sequence ID" value="MBB5841030.1"/>
    <property type="molecule type" value="Genomic_DNA"/>
</dbReference>
<dbReference type="Pfam" id="PF19054">
    <property type="entry name" value="DUF5753"/>
    <property type="match status" value="1"/>
</dbReference>
<dbReference type="SUPFAM" id="SSF47413">
    <property type="entry name" value="lambda repressor-like DNA-binding domains"/>
    <property type="match status" value="1"/>
</dbReference>
<dbReference type="GO" id="GO:0003677">
    <property type="term" value="F:DNA binding"/>
    <property type="evidence" value="ECO:0007669"/>
    <property type="project" value="InterPro"/>
</dbReference>